<reference evidence="3 4" key="1">
    <citation type="submission" date="2019-01" db="EMBL/GenBank/DDBJ databases">
        <title>Agromyces.</title>
        <authorList>
            <person name="Li J."/>
        </authorList>
    </citation>
    <scope>NUCLEOTIDE SEQUENCE [LARGE SCALE GENOMIC DNA]</scope>
    <source>
        <strain evidence="3 4">DSM 23870</strain>
    </source>
</reference>
<evidence type="ECO:0000313" key="4">
    <source>
        <dbReference type="Proteomes" id="UP000292686"/>
    </source>
</evidence>
<evidence type="ECO:0008006" key="6">
    <source>
        <dbReference type="Google" id="ProtNLM"/>
    </source>
</evidence>
<feature type="transmembrane region" description="Helical" evidence="1">
    <location>
        <begin position="89"/>
        <end position="114"/>
    </location>
</feature>
<comment type="caution">
    <text evidence="3">The sequence shown here is derived from an EMBL/GenBank/DDBJ whole genome shotgun (WGS) entry which is preliminary data.</text>
</comment>
<evidence type="ECO:0000256" key="1">
    <source>
        <dbReference type="SAM" id="Phobius"/>
    </source>
</evidence>
<evidence type="ECO:0000313" key="5">
    <source>
        <dbReference type="Proteomes" id="UP000581087"/>
    </source>
</evidence>
<name>A0A4Q2M2T5_9MICO</name>
<keyword evidence="4" id="KW-1185">Reference proteome</keyword>
<protein>
    <recommendedName>
        <fullName evidence="6">DNA/RNA endonuclease G</fullName>
    </recommendedName>
</protein>
<keyword evidence="1" id="KW-0812">Transmembrane</keyword>
<organism evidence="3 4">
    <name type="scientific">Agromyces atrinae</name>
    <dbReference type="NCBI Taxonomy" id="592376"/>
    <lineage>
        <taxon>Bacteria</taxon>
        <taxon>Bacillati</taxon>
        <taxon>Actinomycetota</taxon>
        <taxon>Actinomycetes</taxon>
        <taxon>Micrococcales</taxon>
        <taxon>Microbacteriaceae</taxon>
        <taxon>Agromyces</taxon>
    </lineage>
</organism>
<reference evidence="2 5" key="2">
    <citation type="submission" date="2020-07" db="EMBL/GenBank/DDBJ databases">
        <title>Sequencing the genomes of 1000 actinobacteria strains.</title>
        <authorList>
            <person name="Klenk H.-P."/>
        </authorList>
    </citation>
    <scope>NUCLEOTIDE SEQUENCE [LARGE SCALE GENOMIC DNA]</scope>
    <source>
        <strain evidence="2 5">DSM 23870</strain>
    </source>
</reference>
<dbReference type="RefSeq" id="WP_129175756.1">
    <property type="nucleotide sequence ID" value="NZ_JACCBI010000001.1"/>
</dbReference>
<dbReference type="OrthoDB" id="5126451at2"/>
<keyword evidence="1" id="KW-0472">Membrane</keyword>
<sequence length="213" mass="22185">MSTTLTAPSESTAIVDRPAEAPSFDTVYRRIVRRETHSPRSLLAITLAALLILVFLWIGTEIVIAELGAPALLVNPDDALASAVSLAEAPAAIVAAAGIGIALVGLLLVIAALAPGRRARHVLNADRAAVVVDNEVIASALARHTAYAGNVDPDNVTVSVSHTRAVIDLSPTSGVPVDRSVVTEVVDEQLESYGLRPRVSARVRIAENGRIGA</sequence>
<feature type="transmembrane region" description="Helical" evidence="1">
    <location>
        <begin position="42"/>
        <end position="69"/>
    </location>
</feature>
<evidence type="ECO:0000313" key="2">
    <source>
        <dbReference type="EMBL" id="NYD68719.1"/>
    </source>
</evidence>
<evidence type="ECO:0000313" key="3">
    <source>
        <dbReference type="EMBL" id="RXZ86078.1"/>
    </source>
</evidence>
<dbReference type="Proteomes" id="UP000292686">
    <property type="component" value="Unassembled WGS sequence"/>
</dbReference>
<dbReference type="EMBL" id="JACCBI010000001">
    <property type="protein sequence ID" value="NYD68719.1"/>
    <property type="molecule type" value="Genomic_DNA"/>
</dbReference>
<accession>A0A4Q2M2T5</accession>
<gene>
    <name evidence="2" type="ORF">BJ972_003238</name>
    <name evidence="3" type="ORF">ESP50_12840</name>
</gene>
<keyword evidence="1" id="KW-1133">Transmembrane helix</keyword>
<dbReference type="EMBL" id="SDPM01000006">
    <property type="protein sequence ID" value="RXZ86078.1"/>
    <property type="molecule type" value="Genomic_DNA"/>
</dbReference>
<proteinExistence type="predicted"/>
<dbReference type="Proteomes" id="UP000581087">
    <property type="component" value="Unassembled WGS sequence"/>
</dbReference>
<dbReference type="AlphaFoldDB" id="A0A4Q2M2T5"/>